<keyword evidence="2" id="KW-1185">Reference proteome</keyword>
<protein>
    <submittedName>
        <fullName evidence="1">Oligomycin resistance ATP-dependent permease Yor1p</fullName>
    </submittedName>
</protein>
<proteinExistence type="predicted"/>
<evidence type="ECO:0000313" key="2">
    <source>
        <dbReference type="Proteomes" id="UP001152531"/>
    </source>
</evidence>
<dbReference type="Proteomes" id="UP001152531">
    <property type="component" value="Unassembled WGS sequence"/>
</dbReference>
<accession>A0ACA9Y4U7</accession>
<evidence type="ECO:0000313" key="1">
    <source>
        <dbReference type="EMBL" id="CAH6720013.1"/>
    </source>
</evidence>
<sequence length="1393" mass="156304">MSKELEEQPELKLEKRWFTFLLSKEVPPIPTSEERKPYPESTSNIFNRVLFSWIIPVMNVGYKRTLVPEDLFYLTDDVKVDTLTNDFYKYFEQEVTKAKKKYLKAQGKQIGDIDEDDLKDFELSSFLTIRALFKTFKWRYSFALISLIISQSSQTLNPLIIKKLIYFVETRAAEMSNHVPMMGVGKGVGYAVGATILILLNGVFMNHALVQGMLVGAMAKSVLNKAILDKSFRLHSSAKHEYSVGKITSIMGTDLSRIDFAIGLQIFALSVPVPIIIAIIILLVTIGPYALVGMALMIIFIFGVTFAVRRLYKFRKAANFFTDKRVNYIKEILNNLRIIKYYSWEPPYYDNIADVRKKEMNILYKMAVIKNVITAFSMCLTLYCSMITFLIIYGVGGKRDPASVFSSLSLFNVLTQIVFLVPQALAAGVDGLVAIGRVGTFMIAPEEKESENSIIPDEKTKLLMDLTSLAIKVDHGTFEWETFKDEITEQSEKVKSEQSVQSDSSAEGLDDEETLNSDAFPGLNDINLEIRKGELVVVTGLIGSGKSSLLNALSGFMKRTRGSVSVNGSMILCGQPWIQNSTVKENILFGSEFDEKKYAEVIYACSLESDLSILPAGDRTEIGERGITLSGGQKARINLARSVYFDKEVILMDDVLSAVDARVGKHIMENCIMGLLREKTRILATHQLSLISSADRIIFLNGDGSIHVGTFEELHANNDGFNKLMAFNQATESKEQTEEEEETEDPEEQEKAMIERQITKTVTKEDEEAARKVYNQDADADGRLVLSESKAKNGIDSKVYNSYIENGSGVFGKYLVLLLIAAFMTLSTFCMIFTNVWLSFWTSKKFHGLSNAHYIGVYVMFVVLANAFLIVQFVLVVYITNKAATFLNIKATKNILHSPMSFLDTTPMGRVLNRFTKDTDVLDDQFSEPVRFFLFTFANLIGYVILCVVFLPWFALAVPIFMSLFLAIGHYYSSSAKEIKRLEGVQRSFVYNNFNESLNGMSTIKAYGASHRFLAINSSSIDTMNEAYYLTIVNQRWLSVNLAIIATFFTLTLALLCVFGVFSISASSTGLLLSYTLQLTGQFSLLIRNYTQIETSMTSVERICDFAIDLKEEGRYHITETDPGSQWPSEGSLVFKNVSLAYRPGLPLVLKNLNANIKGREKIGICGRTGAGKSSIMTALYRIAELSEGKIEIDGVDISTLGLNELRSKLSIIPQDPVLFRGSLRKNLDPFGQNTDASLWDALRRAGLIEETKVEAVSKQLKGDENLHKFHLDQMVEDDGSNFSLGERQLIALARALIRDSKILILDEATASVDYKTDSKIQNTIVNEFGHCTILCIAHRLKTIINYDRILVLDKGEIQEFDTPWNLFNDKGSIFQQMCEKSAIVSEDFQRKD</sequence>
<organism evidence="1 2">
    <name type="scientific">[Candida] jaroonii</name>
    <dbReference type="NCBI Taxonomy" id="467808"/>
    <lineage>
        <taxon>Eukaryota</taxon>
        <taxon>Fungi</taxon>
        <taxon>Dikarya</taxon>
        <taxon>Ascomycota</taxon>
        <taxon>Saccharomycotina</taxon>
        <taxon>Pichiomycetes</taxon>
        <taxon>Debaryomycetaceae</taxon>
        <taxon>Yamadazyma</taxon>
    </lineage>
</organism>
<name>A0ACA9Y4U7_9ASCO</name>
<comment type="caution">
    <text evidence="1">The sequence shown here is derived from an EMBL/GenBank/DDBJ whole genome shotgun (WGS) entry which is preliminary data.</text>
</comment>
<dbReference type="EMBL" id="CALSDN010000003">
    <property type="protein sequence ID" value="CAH6720013.1"/>
    <property type="molecule type" value="Genomic_DNA"/>
</dbReference>
<reference evidence="1" key="1">
    <citation type="submission" date="2022-06" db="EMBL/GenBank/DDBJ databases">
        <authorList>
            <person name="Legras J.-L."/>
            <person name="Devillers H."/>
            <person name="Grondin C."/>
        </authorList>
    </citation>
    <scope>NUCLEOTIDE SEQUENCE</scope>
    <source>
        <strain evidence="1">CLIB 1444</strain>
    </source>
</reference>
<gene>
    <name evidence="1" type="ORF">CLIB1444_03S02476</name>
</gene>